<evidence type="ECO:0000256" key="8">
    <source>
        <dbReference type="RuleBase" id="RU000419"/>
    </source>
</evidence>
<dbReference type="SUPFAM" id="SSF48592">
    <property type="entry name" value="GroEL equatorial domain-like"/>
    <property type="match status" value="1"/>
</dbReference>
<keyword evidence="10" id="KW-1185">Reference proteome</keyword>
<evidence type="ECO:0000256" key="6">
    <source>
        <dbReference type="HAMAP-Rule" id="MF_00600"/>
    </source>
</evidence>
<dbReference type="Gene3D" id="1.10.560.10">
    <property type="entry name" value="GroEL-like equatorial domain"/>
    <property type="match status" value="1"/>
</dbReference>
<evidence type="ECO:0000256" key="5">
    <source>
        <dbReference type="ARBA" id="ARBA00023235"/>
    </source>
</evidence>
<dbReference type="NCBIfam" id="NF009488">
    <property type="entry name" value="PRK12850.1"/>
    <property type="match status" value="1"/>
</dbReference>
<proteinExistence type="inferred from homology"/>
<dbReference type="NCBIfam" id="NF000592">
    <property type="entry name" value="PRK00013.1"/>
    <property type="match status" value="1"/>
</dbReference>
<comment type="function">
    <text evidence="6 8">Together with its co-chaperonin GroES, plays an essential role in assisting protein folding. The GroEL-GroES system forms a nano-cage that allows encapsulation of the non-native substrate proteins and provides a physical environment optimized to promote and accelerate protein folding.</text>
</comment>
<dbReference type="Proteomes" id="UP000590740">
    <property type="component" value="Unassembled WGS sequence"/>
</dbReference>
<keyword evidence="6" id="KW-0963">Cytoplasm</keyword>
<dbReference type="InterPro" id="IPR001844">
    <property type="entry name" value="Cpn60/GroEL"/>
</dbReference>
<dbReference type="PRINTS" id="PR00298">
    <property type="entry name" value="CHAPERONIN60"/>
</dbReference>
<dbReference type="HAMAP" id="MF_00600">
    <property type="entry name" value="CH60"/>
    <property type="match status" value="1"/>
</dbReference>
<dbReference type="EC" id="5.6.1.7" evidence="6"/>
<comment type="caution">
    <text evidence="9">The sequence shown here is derived from an EMBL/GenBank/DDBJ whole genome shotgun (WGS) entry which is preliminary data.</text>
</comment>
<dbReference type="FunFam" id="3.50.7.10:FF:000001">
    <property type="entry name" value="60 kDa chaperonin"/>
    <property type="match status" value="1"/>
</dbReference>
<dbReference type="InterPro" id="IPR018370">
    <property type="entry name" value="Chaperonin_Cpn60_CS"/>
</dbReference>
<evidence type="ECO:0000313" key="9">
    <source>
        <dbReference type="EMBL" id="MBB5034580.1"/>
    </source>
</evidence>
<dbReference type="GO" id="GO:0005737">
    <property type="term" value="C:cytoplasm"/>
    <property type="evidence" value="ECO:0007669"/>
    <property type="project" value="UniProtKB-SubCell"/>
</dbReference>
<feature type="binding site" evidence="6">
    <location>
        <begin position="477"/>
        <end position="479"/>
    </location>
    <ligand>
        <name>ATP</name>
        <dbReference type="ChEBI" id="CHEBI:30616"/>
    </ligand>
</feature>
<feature type="binding site" evidence="6">
    <location>
        <position position="50"/>
    </location>
    <ligand>
        <name>ATP</name>
        <dbReference type="ChEBI" id="CHEBI:30616"/>
    </ligand>
</feature>
<evidence type="ECO:0000256" key="2">
    <source>
        <dbReference type="ARBA" id="ARBA00022741"/>
    </source>
</evidence>
<dbReference type="GO" id="GO:0005524">
    <property type="term" value="F:ATP binding"/>
    <property type="evidence" value="ECO:0007669"/>
    <property type="project" value="UniProtKB-UniRule"/>
</dbReference>
<evidence type="ECO:0000256" key="3">
    <source>
        <dbReference type="ARBA" id="ARBA00022840"/>
    </source>
</evidence>
<keyword evidence="5 6" id="KW-0413">Isomerase</keyword>
<dbReference type="PANTHER" id="PTHR45633">
    <property type="entry name" value="60 KDA HEAT SHOCK PROTEIN, MITOCHONDRIAL"/>
    <property type="match status" value="1"/>
</dbReference>
<dbReference type="GO" id="GO:0140662">
    <property type="term" value="F:ATP-dependent protein folding chaperone"/>
    <property type="evidence" value="ECO:0007669"/>
    <property type="project" value="InterPro"/>
</dbReference>
<evidence type="ECO:0000256" key="4">
    <source>
        <dbReference type="ARBA" id="ARBA00023186"/>
    </source>
</evidence>
<dbReference type="SUPFAM" id="SSF52029">
    <property type="entry name" value="GroEL apical domain-like"/>
    <property type="match status" value="1"/>
</dbReference>
<dbReference type="Gene3D" id="3.30.260.10">
    <property type="entry name" value="TCP-1-like chaperonin intermediate domain"/>
    <property type="match status" value="1"/>
</dbReference>
<name>A0A7W8DM04_9BACT</name>
<feature type="binding site" evidence="6">
    <location>
        <position position="493"/>
    </location>
    <ligand>
        <name>ATP</name>
        <dbReference type="ChEBI" id="CHEBI:30616"/>
    </ligand>
</feature>
<comment type="similarity">
    <text evidence="1 6 7">Belongs to the chaperonin (HSP60) family.</text>
</comment>
<dbReference type="CDD" id="cd03344">
    <property type="entry name" value="GroEL"/>
    <property type="match status" value="1"/>
</dbReference>
<dbReference type="Gene3D" id="3.50.7.10">
    <property type="entry name" value="GroEL"/>
    <property type="match status" value="1"/>
</dbReference>
<dbReference type="InterPro" id="IPR027413">
    <property type="entry name" value="GROEL-like_equatorial_sf"/>
</dbReference>
<dbReference type="InterPro" id="IPR027410">
    <property type="entry name" value="TCP-1-like_intermed_sf"/>
</dbReference>
<dbReference type="NCBIfam" id="NF009487">
    <property type="entry name" value="PRK12849.1"/>
    <property type="match status" value="1"/>
</dbReference>
<evidence type="ECO:0000313" key="10">
    <source>
        <dbReference type="Proteomes" id="UP000590740"/>
    </source>
</evidence>
<dbReference type="EMBL" id="JACHIG010000010">
    <property type="protein sequence ID" value="MBB5034580.1"/>
    <property type="molecule type" value="Genomic_DNA"/>
</dbReference>
<comment type="subunit">
    <text evidence="6 8">Forms a cylinder of 14 subunits composed of two heptameric rings stacked back-to-back. Interacts with the co-chaperonin GroES.</text>
</comment>
<dbReference type="AlphaFoldDB" id="A0A7W8DM04"/>
<dbReference type="Pfam" id="PF00118">
    <property type="entry name" value="Cpn60_TCP1"/>
    <property type="match status" value="1"/>
</dbReference>
<sequence>MAKQLNFDENARQALLRGVTKLAKAVKATLGPAGRNVILEKKFGSPTITKDGVTVAKEIELPDPYENMGAQLIKEVSSKTSDTAGDGTTTATVLAEAIYSEGLRNVTAGANPTSLQRGILKATEAIVAKLKEISTPVKDSKEVAQVATVSANWDASIGNIIAEAMDKVGKEGTITVEEAKSIETTLEVVEGMQFDKGYLSPYFVTNPETMECNLENAYILINEKKVSNLKDMLPLLEKVARSGKPLLIIAEDVEGEALATLVVNKLRGTLNIVAVKAPGFGDRRKAMLEDIAILTGGRCITEDLGIKLENIELSDLGRAKRITIGKENTVIVEGEGSSDAIAGRVSQIKNQIAETTSDYDREKLQERLAKLAGGVAVINVGAATETEMKEKKARVEDALHATRAAVEEGIVPGGGVALIRAQAAVGDLKLVGDEKTGAEIIARAIEAPLRQLAANAGVEGALIVSEVKKGKGNSGYNVATGEYVDLIKAGVVDPAKVTRSALQNAASISGLLLTTECLIADIPKEEKADAGHSHDHGGMM</sequence>
<feature type="binding site" evidence="6">
    <location>
        <begin position="86"/>
        <end position="90"/>
    </location>
    <ligand>
        <name>ATP</name>
        <dbReference type="ChEBI" id="CHEBI:30616"/>
    </ligand>
</feature>
<dbReference type="RefSeq" id="WP_184342526.1">
    <property type="nucleotide sequence ID" value="NZ_JACHIG010000010.1"/>
</dbReference>
<dbReference type="InterPro" id="IPR002423">
    <property type="entry name" value="Cpn60/GroEL/TCP-1"/>
</dbReference>
<evidence type="ECO:0000256" key="1">
    <source>
        <dbReference type="ARBA" id="ARBA00006607"/>
    </source>
</evidence>
<keyword evidence="4 6" id="KW-0143">Chaperone</keyword>
<evidence type="ECO:0000256" key="7">
    <source>
        <dbReference type="RuleBase" id="RU000418"/>
    </source>
</evidence>
<dbReference type="GO" id="GO:0051082">
    <property type="term" value="F:unfolded protein binding"/>
    <property type="evidence" value="ECO:0007669"/>
    <property type="project" value="UniProtKB-UniRule"/>
</dbReference>
<dbReference type="GO" id="GO:0016853">
    <property type="term" value="F:isomerase activity"/>
    <property type="evidence" value="ECO:0007669"/>
    <property type="project" value="UniProtKB-KW"/>
</dbReference>
<keyword evidence="3 6" id="KW-0067">ATP-binding</keyword>
<dbReference type="NCBIfam" id="TIGR02348">
    <property type="entry name" value="GroEL"/>
    <property type="match status" value="1"/>
</dbReference>
<dbReference type="InterPro" id="IPR027409">
    <property type="entry name" value="GroEL-like_apical_dom_sf"/>
</dbReference>
<dbReference type="SUPFAM" id="SSF54849">
    <property type="entry name" value="GroEL-intermediate domain like"/>
    <property type="match status" value="1"/>
</dbReference>
<feature type="binding site" evidence="6">
    <location>
        <begin position="29"/>
        <end position="32"/>
    </location>
    <ligand>
        <name>ATP</name>
        <dbReference type="ChEBI" id="CHEBI:30616"/>
    </ligand>
</feature>
<keyword evidence="2 6" id="KW-0547">Nucleotide-binding</keyword>
<protein>
    <recommendedName>
        <fullName evidence="6">Chaperonin GroEL</fullName>
        <ecNumber evidence="6">5.6.1.7</ecNumber>
    </recommendedName>
    <alternativeName>
        <fullName evidence="6">60 kDa chaperonin</fullName>
    </alternativeName>
    <alternativeName>
        <fullName evidence="6">Chaperonin-60</fullName>
        <shortName evidence="6">Cpn60</shortName>
    </alternativeName>
</protein>
<dbReference type="GO" id="GO:0042026">
    <property type="term" value="P:protein refolding"/>
    <property type="evidence" value="ECO:0007669"/>
    <property type="project" value="UniProtKB-UniRule"/>
</dbReference>
<dbReference type="NCBIfam" id="NF009489">
    <property type="entry name" value="PRK12851.1"/>
    <property type="match status" value="1"/>
</dbReference>
<gene>
    <name evidence="6" type="primary">groEL</name>
    <name evidence="6" type="synonym">groL</name>
    <name evidence="9" type="ORF">HNQ65_004185</name>
</gene>
<feature type="binding site" evidence="6">
    <location>
        <position position="414"/>
    </location>
    <ligand>
        <name>ATP</name>
        <dbReference type="ChEBI" id="CHEBI:30616"/>
    </ligand>
</feature>
<organism evidence="9 10">
    <name type="scientific">Prosthecobacter vanneervenii</name>
    <dbReference type="NCBI Taxonomy" id="48466"/>
    <lineage>
        <taxon>Bacteria</taxon>
        <taxon>Pseudomonadati</taxon>
        <taxon>Verrucomicrobiota</taxon>
        <taxon>Verrucomicrobiia</taxon>
        <taxon>Verrucomicrobiales</taxon>
        <taxon>Verrucomicrobiaceae</taxon>
        <taxon>Prosthecobacter</taxon>
    </lineage>
</organism>
<comment type="subcellular location">
    <subcellularLocation>
        <location evidence="6">Cytoplasm</location>
    </subcellularLocation>
</comment>
<dbReference type="PROSITE" id="PS00296">
    <property type="entry name" value="CHAPERONINS_CPN60"/>
    <property type="match status" value="1"/>
</dbReference>
<reference evidence="9 10" key="1">
    <citation type="submission" date="2020-08" db="EMBL/GenBank/DDBJ databases">
        <title>Genomic Encyclopedia of Type Strains, Phase IV (KMG-IV): sequencing the most valuable type-strain genomes for metagenomic binning, comparative biology and taxonomic classification.</title>
        <authorList>
            <person name="Goeker M."/>
        </authorList>
    </citation>
    <scope>NUCLEOTIDE SEQUENCE [LARGE SCALE GENOMIC DNA]</scope>
    <source>
        <strain evidence="9 10">DSM 12252</strain>
    </source>
</reference>
<accession>A0A7W8DM04</accession>